<name>A0A6C0F6I9_9ZZZZ</name>
<feature type="transmembrane region" description="Helical" evidence="1">
    <location>
        <begin position="60"/>
        <end position="81"/>
    </location>
</feature>
<dbReference type="EMBL" id="MN738743">
    <property type="protein sequence ID" value="QHT36471.1"/>
    <property type="molecule type" value="Genomic_DNA"/>
</dbReference>
<organism evidence="2">
    <name type="scientific">viral metagenome</name>
    <dbReference type="NCBI Taxonomy" id="1070528"/>
    <lineage>
        <taxon>unclassified sequences</taxon>
        <taxon>metagenomes</taxon>
        <taxon>organismal metagenomes</taxon>
    </lineage>
</organism>
<keyword evidence="1" id="KW-0812">Transmembrane</keyword>
<accession>A0A6C0F6I9</accession>
<proteinExistence type="predicted"/>
<keyword evidence="1" id="KW-0472">Membrane</keyword>
<dbReference type="AlphaFoldDB" id="A0A6C0F6I9"/>
<evidence type="ECO:0000313" key="2">
    <source>
        <dbReference type="EMBL" id="QHT36471.1"/>
    </source>
</evidence>
<protein>
    <submittedName>
        <fullName evidence="2">Uncharacterized protein</fullName>
    </submittedName>
</protein>
<feature type="transmembrane region" description="Helical" evidence="1">
    <location>
        <begin position="12"/>
        <end position="31"/>
    </location>
</feature>
<evidence type="ECO:0000256" key="1">
    <source>
        <dbReference type="SAM" id="Phobius"/>
    </source>
</evidence>
<sequence length="90" mass="9941">MSKIVGSVSKVLNEKVVQVSLVGGILFFILANTKTFDMVQKLLEKVLGFVGFDAKLKGTALLTFHSVVYALLLWVVLTYVLQPVVKMIKN</sequence>
<keyword evidence="1" id="KW-1133">Transmembrane helix</keyword>
<reference evidence="2" key="1">
    <citation type="journal article" date="2020" name="Nature">
        <title>Giant virus diversity and host interactions through global metagenomics.</title>
        <authorList>
            <person name="Schulz F."/>
            <person name="Roux S."/>
            <person name="Paez-Espino D."/>
            <person name="Jungbluth S."/>
            <person name="Walsh D.A."/>
            <person name="Denef V.J."/>
            <person name="McMahon K.D."/>
            <person name="Konstantinidis K.T."/>
            <person name="Eloe-Fadrosh E.A."/>
            <person name="Kyrpides N.C."/>
            <person name="Woyke T."/>
        </authorList>
    </citation>
    <scope>NUCLEOTIDE SEQUENCE</scope>
    <source>
        <strain evidence="2">GVMAG-S-ERX555931-87</strain>
    </source>
</reference>